<proteinExistence type="predicted"/>
<dbReference type="PANTHER" id="PTHR16133:SF0">
    <property type="entry name" value="ZINC_IRON REGULATED TRANSPORTER-RELATED PROTEIN 102B, ISOFORM E"/>
    <property type="match status" value="1"/>
</dbReference>
<dbReference type="GO" id="GO:0006829">
    <property type="term" value="P:zinc ion transport"/>
    <property type="evidence" value="ECO:0007669"/>
    <property type="project" value="InterPro"/>
</dbReference>
<name>A0A2V3HPN2_9ARCH</name>
<evidence type="ECO:0000256" key="6">
    <source>
        <dbReference type="ARBA" id="ARBA00023136"/>
    </source>
</evidence>
<keyword evidence="4 7" id="KW-1133">Transmembrane helix</keyword>
<accession>A0A2V3HPN2</accession>
<dbReference type="InterPro" id="IPR045891">
    <property type="entry name" value="ZIP9"/>
</dbReference>
<feature type="transmembrane region" description="Helical" evidence="7">
    <location>
        <begin position="73"/>
        <end position="91"/>
    </location>
</feature>
<reference evidence="8 9" key="1">
    <citation type="journal article" date="2015" name="Nat. Commun.">
        <title>Genomic and transcriptomic evidence for scavenging of diverse organic compounds by widespread deep-sea archaea.</title>
        <authorList>
            <person name="Li M."/>
            <person name="Baker B.J."/>
            <person name="Anantharaman K."/>
            <person name="Jain S."/>
            <person name="Breier J.A."/>
            <person name="Dick G.J."/>
        </authorList>
    </citation>
    <scope>NUCLEOTIDE SEQUENCE [LARGE SCALE GENOMIC DNA]</scope>
    <source>
        <strain evidence="8">Cayman_51_deep</strain>
    </source>
</reference>
<keyword evidence="3 7" id="KW-0812">Transmembrane</keyword>
<dbReference type="AlphaFoldDB" id="A0A2V3HPN2"/>
<feature type="transmembrane region" description="Helical" evidence="7">
    <location>
        <begin position="219"/>
        <end position="237"/>
    </location>
</feature>
<dbReference type="GO" id="GO:0016020">
    <property type="term" value="C:membrane"/>
    <property type="evidence" value="ECO:0007669"/>
    <property type="project" value="InterPro"/>
</dbReference>
<feature type="transmembrane region" description="Helical" evidence="7">
    <location>
        <begin position="43"/>
        <end position="61"/>
    </location>
</feature>
<evidence type="ECO:0000313" key="8">
    <source>
        <dbReference type="EMBL" id="PXF21043.1"/>
    </source>
</evidence>
<keyword evidence="5" id="KW-0333">Golgi apparatus</keyword>
<evidence type="ECO:0000256" key="7">
    <source>
        <dbReference type="SAM" id="Phobius"/>
    </source>
</evidence>
<dbReference type="InterPro" id="IPR003689">
    <property type="entry name" value="ZIP"/>
</dbReference>
<dbReference type="GO" id="GO:0012505">
    <property type="term" value="C:endomembrane system"/>
    <property type="evidence" value="ECO:0007669"/>
    <property type="project" value="UniProtKB-SubCell"/>
</dbReference>
<feature type="transmembrane region" description="Helical" evidence="7">
    <location>
        <begin position="103"/>
        <end position="122"/>
    </location>
</feature>
<evidence type="ECO:0008006" key="10">
    <source>
        <dbReference type="Google" id="ProtNLM"/>
    </source>
</evidence>
<evidence type="ECO:0000256" key="4">
    <source>
        <dbReference type="ARBA" id="ARBA00022989"/>
    </source>
</evidence>
<keyword evidence="6 7" id="KW-0472">Membrane</keyword>
<dbReference type="PANTHER" id="PTHR16133">
    <property type="entry name" value="SOLUTE CARRIER FAMILY 39 ZINC TRANSPORTER , MEMBER 9-RELATED"/>
    <property type="match status" value="1"/>
</dbReference>
<evidence type="ECO:0000256" key="1">
    <source>
        <dbReference type="ARBA" id="ARBA00004127"/>
    </source>
</evidence>
<dbReference type="EMBL" id="PSPG01000012">
    <property type="protein sequence ID" value="PXF21043.1"/>
    <property type="molecule type" value="Genomic_DNA"/>
</dbReference>
<dbReference type="Proteomes" id="UP000248161">
    <property type="component" value="Unassembled WGS sequence"/>
</dbReference>
<dbReference type="GO" id="GO:0046873">
    <property type="term" value="F:metal ion transmembrane transporter activity"/>
    <property type="evidence" value="ECO:0007669"/>
    <property type="project" value="InterPro"/>
</dbReference>
<evidence type="ECO:0000313" key="9">
    <source>
        <dbReference type="Proteomes" id="UP000248161"/>
    </source>
</evidence>
<dbReference type="Pfam" id="PF02535">
    <property type="entry name" value="Zip"/>
    <property type="match status" value="1"/>
</dbReference>
<comment type="caution">
    <text evidence="8">The sequence shown here is derived from an EMBL/GenBank/DDBJ whole genome shotgun (WGS) entry which is preliminary data.</text>
</comment>
<evidence type="ECO:0000256" key="5">
    <source>
        <dbReference type="ARBA" id="ARBA00023034"/>
    </source>
</evidence>
<evidence type="ECO:0000256" key="2">
    <source>
        <dbReference type="ARBA" id="ARBA00004394"/>
    </source>
</evidence>
<feature type="transmembrane region" description="Helical" evidence="7">
    <location>
        <begin position="281"/>
        <end position="301"/>
    </location>
</feature>
<gene>
    <name evidence="8" type="ORF">CXX69_05505</name>
</gene>
<feature type="transmembrane region" description="Helical" evidence="7">
    <location>
        <begin position="243"/>
        <end position="260"/>
    </location>
</feature>
<evidence type="ECO:0000256" key="3">
    <source>
        <dbReference type="ARBA" id="ARBA00022692"/>
    </source>
</evidence>
<comment type="subcellular location">
    <subcellularLocation>
        <location evidence="1">Endomembrane system</location>
        <topology evidence="1">Multi-pass membrane protein</topology>
    </subcellularLocation>
    <subcellularLocation>
        <location evidence="2">Golgi apparatus membrane</location>
    </subcellularLocation>
</comment>
<sequence length="305" mass="31946">MSTPDPRMAATFNTTQSYYRIRSFQIELLGGSGVAIAEVPIEIAVLTFVLAFVGGMIPILGSIKDNEEALRRLTGIAAGILLASAMLVVIPEGFELAMGEGELGPLVLGGAILAGFLLMLVLEGSGIGHAVHEEHHDHAEEHGHGHIHHQSAPWLLVLGLSLHSAADGLAIGSAAAGANEAVTALVAFAVVSHKVPAAFSLGVFALHERDQRRDAIRDVLLFALATPVMIVVSFYALQDVEEQTVALAMLFAAGTFLYVATVDTLPDIHNPETGRQALKHILLGAAILGAILIGADAAGLIERGY</sequence>
<organism evidence="8 9">
    <name type="scientific">Candidatus Thalassarchaeum betae</name>
    <dbReference type="NCBI Taxonomy" id="2599289"/>
    <lineage>
        <taxon>Archaea</taxon>
        <taxon>Methanobacteriati</taxon>
        <taxon>Thermoplasmatota</taxon>
        <taxon>Candidatus Poseidoniia</taxon>
        <taxon>Candidatus Poseidoniales</taxon>
        <taxon>Candidatus Thalassarchaeaceae</taxon>
        <taxon>Candidatus Thalassarchaeum</taxon>
    </lineage>
</organism>
<protein>
    <recommendedName>
        <fullName evidence="10">ZIP family metal transporter</fullName>
    </recommendedName>
</protein>